<evidence type="ECO:0000313" key="4">
    <source>
        <dbReference type="EMBL" id="GGI18108.1"/>
    </source>
</evidence>
<comment type="caution">
    <text evidence="4">The sequence shown here is derived from an EMBL/GenBank/DDBJ whole genome shotgun (WGS) entry which is preliminary data.</text>
</comment>
<feature type="region of interest" description="Disordered" evidence="2">
    <location>
        <begin position="52"/>
        <end position="95"/>
    </location>
</feature>
<keyword evidence="3" id="KW-0732">Signal</keyword>
<sequence length="163" mass="18245">MKQQLLILLLCSIGLPALAQSDVYLCIDSEGRREYKNTGSTARCKKVELSGVTTTHSAPVTRPAATPSTPRPAVASPASFPRVESAEQKARDSDRRQILLDEMKVEETKLASLQRDYNNGEPERHGDERNYAKYQERTASMKDDIARTQRNIDALKRELGNLK</sequence>
<dbReference type="EMBL" id="BMDI01000001">
    <property type="protein sequence ID" value="GGI18108.1"/>
    <property type="molecule type" value="Genomic_DNA"/>
</dbReference>
<evidence type="ECO:0000313" key="5">
    <source>
        <dbReference type="Proteomes" id="UP000642180"/>
    </source>
</evidence>
<feature type="compositionally biased region" description="Low complexity" evidence="2">
    <location>
        <begin position="57"/>
        <end position="79"/>
    </location>
</feature>
<organism evidence="4 5">
    <name type="scientific">Oxalicibacterium faecigallinarum</name>
    <dbReference type="NCBI Taxonomy" id="573741"/>
    <lineage>
        <taxon>Bacteria</taxon>
        <taxon>Pseudomonadati</taxon>
        <taxon>Pseudomonadota</taxon>
        <taxon>Betaproteobacteria</taxon>
        <taxon>Burkholderiales</taxon>
        <taxon>Oxalobacteraceae</taxon>
        <taxon>Oxalicibacterium</taxon>
    </lineage>
</organism>
<name>A0A8J3AXK1_9BURK</name>
<gene>
    <name evidence="4" type="ORF">GCM10008066_12350</name>
</gene>
<dbReference type="RefSeq" id="WP_188380372.1">
    <property type="nucleotide sequence ID" value="NZ_BMDI01000001.1"/>
</dbReference>
<reference evidence="5" key="1">
    <citation type="journal article" date="2019" name="Int. J. Syst. Evol. Microbiol.">
        <title>The Global Catalogue of Microorganisms (GCM) 10K type strain sequencing project: providing services to taxonomists for standard genome sequencing and annotation.</title>
        <authorList>
            <consortium name="The Broad Institute Genomics Platform"/>
            <consortium name="The Broad Institute Genome Sequencing Center for Infectious Disease"/>
            <person name="Wu L."/>
            <person name="Ma J."/>
        </authorList>
    </citation>
    <scope>NUCLEOTIDE SEQUENCE [LARGE SCALE GENOMIC DNA]</scope>
    <source>
        <strain evidence="5">CCM 2767</strain>
    </source>
</reference>
<dbReference type="AlphaFoldDB" id="A0A8J3AXK1"/>
<keyword evidence="5" id="KW-1185">Reference proteome</keyword>
<accession>A0A8J3AXK1</accession>
<evidence type="ECO:0000256" key="2">
    <source>
        <dbReference type="SAM" id="MobiDB-lite"/>
    </source>
</evidence>
<feature type="coiled-coil region" evidence="1">
    <location>
        <begin position="96"/>
        <end position="158"/>
    </location>
</feature>
<protein>
    <recommendedName>
        <fullName evidence="6">DUF4124 domain-containing protein</fullName>
    </recommendedName>
</protein>
<dbReference type="Proteomes" id="UP000642180">
    <property type="component" value="Unassembled WGS sequence"/>
</dbReference>
<proteinExistence type="predicted"/>
<evidence type="ECO:0000256" key="1">
    <source>
        <dbReference type="SAM" id="Coils"/>
    </source>
</evidence>
<evidence type="ECO:0008006" key="6">
    <source>
        <dbReference type="Google" id="ProtNLM"/>
    </source>
</evidence>
<evidence type="ECO:0000256" key="3">
    <source>
        <dbReference type="SAM" id="SignalP"/>
    </source>
</evidence>
<keyword evidence="1" id="KW-0175">Coiled coil</keyword>
<feature type="signal peptide" evidence="3">
    <location>
        <begin position="1"/>
        <end position="19"/>
    </location>
</feature>
<feature type="chain" id="PRO_5035246209" description="DUF4124 domain-containing protein" evidence="3">
    <location>
        <begin position="20"/>
        <end position="163"/>
    </location>
</feature>
<feature type="compositionally biased region" description="Basic and acidic residues" evidence="2">
    <location>
        <begin position="84"/>
        <end position="95"/>
    </location>
</feature>